<accession>A0AAD5D8D6</accession>
<feature type="non-terminal residue" evidence="1">
    <location>
        <position position="1"/>
    </location>
</feature>
<evidence type="ECO:0000313" key="1">
    <source>
        <dbReference type="EMBL" id="KAI7756293.1"/>
    </source>
</evidence>
<sequence length="115" mass="13186">MRRFLLSLHFIDHEHLCTLLGDNNLLIGNIRELTTLDLLHLADKSLQILMLQSLRTFFFFNRSTGVVDEEAINRIGMKTGMRDIERKKGRRFEVVEITDSNMKGFKEASAAMCGA</sequence>
<dbReference type="EMBL" id="JAMZMK010000479">
    <property type="protein sequence ID" value="KAI7756293.1"/>
    <property type="molecule type" value="Genomic_DNA"/>
</dbReference>
<dbReference type="Proteomes" id="UP001206925">
    <property type="component" value="Unassembled WGS sequence"/>
</dbReference>
<comment type="caution">
    <text evidence="1">The sequence shown here is derived from an EMBL/GenBank/DDBJ whole genome shotgun (WGS) entry which is preliminary data.</text>
</comment>
<proteinExistence type="predicted"/>
<organism evidence="1 2">
    <name type="scientific">Ambrosia artemisiifolia</name>
    <name type="common">Common ragweed</name>
    <dbReference type="NCBI Taxonomy" id="4212"/>
    <lineage>
        <taxon>Eukaryota</taxon>
        <taxon>Viridiplantae</taxon>
        <taxon>Streptophyta</taxon>
        <taxon>Embryophyta</taxon>
        <taxon>Tracheophyta</taxon>
        <taxon>Spermatophyta</taxon>
        <taxon>Magnoliopsida</taxon>
        <taxon>eudicotyledons</taxon>
        <taxon>Gunneridae</taxon>
        <taxon>Pentapetalae</taxon>
        <taxon>asterids</taxon>
        <taxon>campanulids</taxon>
        <taxon>Asterales</taxon>
        <taxon>Asteraceae</taxon>
        <taxon>Asteroideae</taxon>
        <taxon>Heliantheae alliance</taxon>
        <taxon>Heliantheae</taxon>
        <taxon>Ambrosia</taxon>
    </lineage>
</organism>
<protein>
    <submittedName>
        <fullName evidence="1">Uncharacterized protein</fullName>
    </submittedName>
</protein>
<reference evidence="1" key="1">
    <citation type="submission" date="2022-06" db="EMBL/GenBank/DDBJ databases">
        <title>Uncovering the hologenomic basis of an extraordinary plant invasion.</title>
        <authorList>
            <person name="Bieker V.C."/>
            <person name="Martin M.D."/>
            <person name="Gilbert T."/>
            <person name="Hodgins K."/>
            <person name="Battlay P."/>
            <person name="Petersen B."/>
            <person name="Wilson J."/>
        </authorList>
    </citation>
    <scope>NUCLEOTIDE SEQUENCE</scope>
    <source>
        <strain evidence="1">AA19_3_7</strain>
        <tissue evidence="1">Leaf</tissue>
    </source>
</reference>
<evidence type="ECO:0000313" key="2">
    <source>
        <dbReference type="Proteomes" id="UP001206925"/>
    </source>
</evidence>
<dbReference type="AlphaFoldDB" id="A0AAD5D8D6"/>
<keyword evidence="2" id="KW-1185">Reference proteome</keyword>
<gene>
    <name evidence="1" type="ORF">M8C21_032838</name>
</gene>
<name>A0AAD5D8D6_AMBAR</name>